<feature type="transmembrane region" description="Helical" evidence="9">
    <location>
        <begin position="109"/>
        <end position="133"/>
    </location>
</feature>
<comment type="subcellular location">
    <subcellularLocation>
        <location evidence="1">Cell membrane</location>
        <topology evidence="1">Multi-pass membrane protein</topology>
    </subcellularLocation>
</comment>
<evidence type="ECO:0000256" key="6">
    <source>
        <dbReference type="ARBA" id="ARBA00022989"/>
    </source>
</evidence>
<dbReference type="Proteomes" id="UP000422989">
    <property type="component" value="Chromosome"/>
</dbReference>
<feature type="transmembrane region" description="Helical" evidence="9">
    <location>
        <begin position="56"/>
        <end position="77"/>
    </location>
</feature>
<organism evidence="10 11">
    <name type="scientific">Microbacterium oryzae</name>
    <dbReference type="NCBI Taxonomy" id="743009"/>
    <lineage>
        <taxon>Bacteria</taxon>
        <taxon>Bacillati</taxon>
        <taxon>Actinomycetota</taxon>
        <taxon>Actinomycetes</taxon>
        <taxon>Micrococcales</taxon>
        <taxon>Microbacteriaceae</taxon>
        <taxon>Microbacterium</taxon>
    </lineage>
</organism>
<dbReference type="RefSeq" id="WP_156242155.1">
    <property type="nucleotide sequence ID" value="NZ_BAAAZL010000004.1"/>
</dbReference>
<feature type="transmembrane region" description="Helical" evidence="9">
    <location>
        <begin position="309"/>
        <end position="331"/>
    </location>
</feature>
<gene>
    <name evidence="10" type="ORF">D7D94_08215</name>
</gene>
<sequence length="349" mass="36081">MTTAPVTSSNRVARDFDRPLWKRLVLSRETAIIALLVVVALVAALTVRGFAQPITFTYLILDVAPILLIALPMTLIMVTGEIDLSVGSMVGLSSVVTGVLVQSGTPFELAALVALVVGVIGGAFNGFLVTVVGLPSLAVTIGTLALFRGLAVGLLGTTAVTSFPETWTDLAKAKFAGTPIPAIIVPFLVLLVVFVVLLHFTPFGRGIYAIGLSKEAAHFSGVPVERTKFVLFVLAGVVSAFAGIYYTLRFGSARGDNATGLELQVIAAVVLGGVSVFGGRGKIHGVIAAVLLIGILASALRLANVTSDVINIITGALLVVSVVAASFLAWVQKARRKPGGRVRAAASTA</sequence>
<feature type="transmembrane region" description="Helical" evidence="9">
    <location>
        <begin position="285"/>
        <end position="303"/>
    </location>
</feature>
<evidence type="ECO:0000313" key="11">
    <source>
        <dbReference type="Proteomes" id="UP000422989"/>
    </source>
</evidence>
<protein>
    <recommendedName>
        <fullName evidence="8">Autoinducer 2 import system permease protein LsrD</fullName>
    </recommendedName>
</protein>
<feature type="transmembrane region" description="Helical" evidence="9">
    <location>
        <begin position="183"/>
        <end position="208"/>
    </location>
</feature>
<dbReference type="KEGG" id="moj:D7D94_08215"/>
<evidence type="ECO:0000256" key="7">
    <source>
        <dbReference type="ARBA" id="ARBA00023136"/>
    </source>
</evidence>
<feature type="transmembrane region" description="Helical" evidence="9">
    <location>
        <begin position="145"/>
        <end position="163"/>
    </location>
</feature>
<keyword evidence="5 9" id="KW-0812">Transmembrane</keyword>
<accession>A0A6I6DRU3</accession>
<evidence type="ECO:0000256" key="3">
    <source>
        <dbReference type="ARBA" id="ARBA00022475"/>
    </source>
</evidence>
<feature type="transmembrane region" description="Helical" evidence="9">
    <location>
        <begin position="31"/>
        <end position="50"/>
    </location>
</feature>
<dbReference type="AlphaFoldDB" id="A0A6I6DRU3"/>
<dbReference type="GO" id="GO:0005886">
    <property type="term" value="C:plasma membrane"/>
    <property type="evidence" value="ECO:0007669"/>
    <property type="project" value="UniProtKB-SubCell"/>
</dbReference>
<dbReference type="PANTHER" id="PTHR32196:SF71">
    <property type="entry name" value="AUTOINDUCER 2 IMPORT SYSTEM PERMEASE PROTEIN LSRD"/>
    <property type="match status" value="1"/>
</dbReference>
<proteinExistence type="predicted"/>
<dbReference type="OrthoDB" id="7947581at2"/>
<name>A0A6I6DRU3_9MICO</name>
<evidence type="ECO:0000256" key="5">
    <source>
        <dbReference type="ARBA" id="ARBA00022692"/>
    </source>
</evidence>
<feature type="transmembrane region" description="Helical" evidence="9">
    <location>
        <begin position="229"/>
        <end position="248"/>
    </location>
</feature>
<keyword evidence="2" id="KW-0813">Transport</keyword>
<dbReference type="Pfam" id="PF02653">
    <property type="entry name" value="BPD_transp_2"/>
    <property type="match status" value="1"/>
</dbReference>
<dbReference type="InterPro" id="IPR001851">
    <property type="entry name" value="ABC_transp_permease"/>
</dbReference>
<evidence type="ECO:0000256" key="1">
    <source>
        <dbReference type="ARBA" id="ARBA00004651"/>
    </source>
</evidence>
<dbReference type="GO" id="GO:0022857">
    <property type="term" value="F:transmembrane transporter activity"/>
    <property type="evidence" value="ECO:0007669"/>
    <property type="project" value="InterPro"/>
</dbReference>
<dbReference type="CDD" id="cd06579">
    <property type="entry name" value="TM_PBP1_transp_AraH_like"/>
    <property type="match status" value="1"/>
</dbReference>
<keyword evidence="4" id="KW-0997">Cell inner membrane</keyword>
<reference evidence="10 11" key="1">
    <citation type="submission" date="2018-09" db="EMBL/GenBank/DDBJ databases">
        <title>Whole genome sequencing of Microbacterium oryzae strain MB-10T.</title>
        <authorList>
            <person name="Das S.K."/>
        </authorList>
    </citation>
    <scope>NUCLEOTIDE SEQUENCE [LARGE SCALE GENOMIC DNA]</scope>
    <source>
        <strain evidence="10 11">MB-10</strain>
    </source>
</reference>
<dbReference type="EMBL" id="CP032550">
    <property type="protein sequence ID" value="QGU27655.1"/>
    <property type="molecule type" value="Genomic_DNA"/>
</dbReference>
<keyword evidence="11" id="KW-1185">Reference proteome</keyword>
<evidence type="ECO:0000256" key="2">
    <source>
        <dbReference type="ARBA" id="ARBA00022448"/>
    </source>
</evidence>
<evidence type="ECO:0000313" key="10">
    <source>
        <dbReference type="EMBL" id="QGU27655.1"/>
    </source>
</evidence>
<keyword evidence="7 9" id="KW-0472">Membrane</keyword>
<evidence type="ECO:0000256" key="4">
    <source>
        <dbReference type="ARBA" id="ARBA00022519"/>
    </source>
</evidence>
<keyword evidence="3" id="KW-1003">Cell membrane</keyword>
<evidence type="ECO:0000256" key="8">
    <source>
        <dbReference type="ARBA" id="ARBA00039381"/>
    </source>
</evidence>
<feature type="transmembrane region" description="Helical" evidence="9">
    <location>
        <begin position="260"/>
        <end position="278"/>
    </location>
</feature>
<dbReference type="PANTHER" id="PTHR32196">
    <property type="entry name" value="ABC TRANSPORTER PERMEASE PROTEIN YPHD-RELATED-RELATED"/>
    <property type="match status" value="1"/>
</dbReference>
<evidence type="ECO:0000256" key="9">
    <source>
        <dbReference type="SAM" id="Phobius"/>
    </source>
</evidence>
<keyword evidence="6 9" id="KW-1133">Transmembrane helix</keyword>